<dbReference type="AlphaFoldDB" id="A0A7X0HM40"/>
<proteinExistence type="predicted"/>
<comment type="caution">
    <text evidence="1">The sequence shown here is derived from an EMBL/GenBank/DDBJ whole genome shotgun (WGS) entry which is preliminary data.</text>
</comment>
<gene>
    <name evidence="1" type="ORF">HNQ79_006737</name>
</gene>
<dbReference type="EMBL" id="JACHEM010000047">
    <property type="protein sequence ID" value="MBB6440222.1"/>
    <property type="molecule type" value="Genomic_DNA"/>
</dbReference>
<name>A0A7X0HM40_9ACTN</name>
<reference evidence="1 2" key="1">
    <citation type="submission" date="2020-08" db="EMBL/GenBank/DDBJ databases">
        <title>Genomic Encyclopedia of Type Strains, Phase IV (KMG-IV): sequencing the most valuable type-strain genomes for metagenomic binning, comparative biology and taxonomic classification.</title>
        <authorList>
            <person name="Goeker M."/>
        </authorList>
    </citation>
    <scope>NUCLEOTIDE SEQUENCE [LARGE SCALE GENOMIC DNA]</scope>
    <source>
        <strain evidence="1 2">DSM 40141</strain>
    </source>
</reference>
<accession>A0A7X0HM40</accession>
<organism evidence="1 2">
    <name type="scientific">Streptomyces candidus</name>
    <dbReference type="NCBI Taxonomy" id="67283"/>
    <lineage>
        <taxon>Bacteria</taxon>
        <taxon>Bacillati</taxon>
        <taxon>Actinomycetota</taxon>
        <taxon>Actinomycetes</taxon>
        <taxon>Kitasatosporales</taxon>
        <taxon>Streptomycetaceae</taxon>
        <taxon>Streptomyces</taxon>
    </lineage>
</organism>
<dbReference type="Proteomes" id="UP000540423">
    <property type="component" value="Unassembled WGS sequence"/>
</dbReference>
<evidence type="ECO:0000313" key="2">
    <source>
        <dbReference type="Proteomes" id="UP000540423"/>
    </source>
</evidence>
<keyword evidence="2" id="KW-1185">Reference proteome</keyword>
<sequence length="41" mass="4742">MTRDHDHLHAVGRLSSDLAGRLLARWPGLRPLPTHDARPWY</sequence>
<dbReference type="RefSeq" id="WP_311772335.1">
    <property type="nucleotide sequence ID" value="NZ_JACHEM010000047.1"/>
</dbReference>
<protein>
    <submittedName>
        <fullName evidence="1">Uncharacterized protein</fullName>
    </submittedName>
</protein>
<evidence type="ECO:0000313" key="1">
    <source>
        <dbReference type="EMBL" id="MBB6440222.1"/>
    </source>
</evidence>